<dbReference type="Proteomes" id="UP000663918">
    <property type="component" value="Chromosome"/>
</dbReference>
<organism evidence="1 2">
    <name type="scientific">Brevundimonas goettingensis</name>
    <dbReference type="NCBI Taxonomy" id="2774190"/>
    <lineage>
        <taxon>Bacteria</taxon>
        <taxon>Pseudomonadati</taxon>
        <taxon>Pseudomonadota</taxon>
        <taxon>Alphaproteobacteria</taxon>
        <taxon>Caulobacterales</taxon>
        <taxon>Caulobacteraceae</taxon>
        <taxon>Brevundimonas</taxon>
    </lineage>
</organism>
<sequence length="61" mass="6256">MIDFYKQRAEAAGLAQVMSLNRGDTVAYGAAVPANGAMVQVVATAADQAPTSVQLSWSAGQ</sequence>
<evidence type="ECO:0000313" key="2">
    <source>
        <dbReference type="Proteomes" id="UP000663918"/>
    </source>
</evidence>
<evidence type="ECO:0000313" key="1">
    <source>
        <dbReference type="EMBL" id="QTC90602.1"/>
    </source>
</evidence>
<accession>A0A975C0H1</accession>
<protein>
    <submittedName>
        <fullName evidence="1">Uncharacterized protein</fullName>
    </submittedName>
</protein>
<gene>
    <name evidence="1" type="ORF">IFJ75_15265</name>
</gene>
<dbReference type="AlphaFoldDB" id="A0A975C0H1"/>
<reference evidence="1" key="1">
    <citation type="submission" date="2020-09" db="EMBL/GenBank/DDBJ databases">
        <title>Brevundimonas sp. LVF2 isolated from a puddle in Goettingen, Germany.</title>
        <authorList>
            <person name="Friedrich I."/>
            <person name="Klassen A."/>
            <person name="Hannes N."/>
            <person name="Schneider D."/>
            <person name="Hertel R."/>
            <person name="Daniel R."/>
        </authorList>
    </citation>
    <scope>NUCLEOTIDE SEQUENCE</scope>
    <source>
        <strain evidence="1">LVF2</strain>
    </source>
</reference>
<dbReference type="RefSeq" id="WP_207869129.1">
    <property type="nucleotide sequence ID" value="NZ_CP062222.1"/>
</dbReference>
<name>A0A975C0H1_9CAUL</name>
<keyword evidence="2" id="KW-1185">Reference proteome</keyword>
<dbReference type="EMBL" id="CP062222">
    <property type="protein sequence ID" value="QTC90602.1"/>
    <property type="molecule type" value="Genomic_DNA"/>
</dbReference>
<proteinExistence type="predicted"/>
<dbReference type="KEGG" id="bgoe:IFJ75_15265"/>